<protein>
    <recommendedName>
        <fullName evidence="8">Protein kinase domain-containing protein</fullName>
    </recommendedName>
</protein>
<dbReference type="AlphaFoldDB" id="A0A8S1L4B1"/>
<keyword evidence="7" id="KW-0175">Coiled coil</keyword>
<dbReference type="GO" id="GO:0005524">
    <property type="term" value="F:ATP binding"/>
    <property type="evidence" value="ECO:0007669"/>
    <property type="project" value="UniProtKB-UniRule"/>
</dbReference>
<dbReference type="InterPro" id="IPR008271">
    <property type="entry name" value="Ser/Thr_kinase_AS"/>
</dbReference>
<keyword evidence="1" id="KW-0723">Serine/threonine-protein kinase</keyword>
<dbReference type="Pfam" id="PF00069">
    <property type="entry name" value="Pkinase"/>
    <property type="match status" value="1"/>
</dbReference>
<feature type="binding site" evidence="6">
    <location>
        <position position="298"/>
    </location>
    <ligand>
        <name>ATP</name>
        <dbReference type="ChEBI" id="CHEBI:30616"/>
    </ligand>
</feature>
<dbReference type="PROSITE" id="PS50011">
    <property type="entry name" value="PROTEIN_KINASE_DOM"/>
    <property type="match status" value="1"/>
</dbReference>
<reference evidence="9" key="1">
    <citation type="submission" date="2021-01" db="EMBL/GenBank/DDBJ databases">
        <authorList>
            <consortium name="Genoscope - CEA"/>
            <person name="William W."/>
        </authorList>
    </citation>
    <scope>NUCLEOTIDE SEQUENCE</scope>
</reference>
<feature type="domain" description="Protein kinase" evidence="8">
    <location>
        <begin position="269"/>
        <end position="538"/>
    </location>
</feature>
<name>A0A8S1L4B1_PARPR</name>
<evidence type="ECO:0000259" key="8">
    <source>
        <dbReference type="PROSITE" id="PS50011"/>
    </source>
</evidence>
<feature type="coiled-coil region" evidence="7">
    <location>
        <begin position="185"/>
        <end position="237"/>
    </location>
</feature>
<dbReference type="Proteomes" id="UP000688137">
    <property type="component" value="Unassembled WGS sequence"/>
</dbReference>
<dbReference type="GO" id="GO:0004674">
    <property type="term" value="F:protein serine/threonine kinase activity"/>
    <property type="evidence" value="ECO:0007669"/>
    <property type="project" value="UniProtKB-KW"/>
</dbReference>
<evidence type="ECO:0000256" key="4">
    <source>
        <dbReference type="ARBA" id="ARBA00022777"/>
    </source>
</evidence>
<evidence type="ECO:0000313" key="9">
    <source>
        <dbReference type="EMBL" id="CAD8062249.1"/>
    </source>
</evidence>
<dbReference type="InterPro" id="IPR017441">
    <property type="entry name" value="Protein_kinase_ATP_BS"/>
</dbReference>
<comment type="caution">
    <text evidence="9">The sequence shown here is derived from an EMBL/GenBank/DDBJ whole genome shotgun (WGS) entry which is preliminary data.</text>
</comment>
<proteinExistence type="predicted"/>
<feature type="coiled-coil region" evidence="7">
    <location>
        <begin position="95"/>
        <end position="129"/>
    </location>
</feature>
<dbReference type="PROSITE" id="PS00107">
    <property type="entry name" value="PROTEIN_KINASE_ATP"/>
    <property type="match status" value="1"/>
</dbReference>
<dbReference type="EMBL" id="CAJJDM010000032">
    <property type="protein sequence ID" value="CAD8062249.1"/>
    <property type="molecule type" value="Genomic_DNA"/>
</dbReference>
<dbReference type="GO" id="GO:0035556">
    <property type="term" value="P:intracellular signal transduction"/>
    <property type="evidence" value="ECO:0007669"/>
    <property type="project" value="TreeGrafter"/>
</dbReference>
<dbReference type="PROSITE" id="PS00108">
    <property type="entry name" value="PROTEIN_KINASE_ST"/>
    <property type="match status" value="1"/>
</dbReference>
<dbReference type="PANTHER" id="PTHR22974:SF23">
    <property type="entry name" value="TOUSLED-LIKE KINASE, ISOFORM G"/>
    <property type="match status" value="1"/>
</dbReference>
<dbReference type="SMART" id="SM00220">
    <property type="entry name" value="S_TKc"/>
    <property type="match status" value="1"/>
</dbReference>
<keyword evidence="5 6" id="KW-0067">ATP-binding</keyword>
<keyword evidence="10" id="KW-1185">Reference proteome</keyword>
<dbReference type="OMA" id="YPVIGER"/>
<accession>A0A8S1L4B1</accession>
<evidence type="ECO:0000256" key="5">
    <source>
        <dbReference type="ARBA" id="ARBA00022840"/>
    </source>
</evidence>
<gene>
    <name evidence="9" type="ORF">PPRIM_AZ9-3.1.T0330042</name>
</gene>
<evidence type="ECO:0000256" key="1">
    <source>
        <dbReference type="ARBA" id="ARBA00022527"/>
    </source>
</evidence>
<keyword evidence="4" id="KW-0418">Kinase</keyword>
<sequence>MNINHLPQDCQQRLVDLEARIFKKPKIEILEQFQKESIPSFQIKSTRKSVYDQTLLKQLQITQFTKNVQNNQHYNKYNKETLIEENNETHIIDELKRSLNELAIKDQHVKQLQEQISDLTQQIQNFKTSSFKYDNTIKTFAIELDQHQRIKRNQLIQKNTKKFGQFQYTREKTKIIQVWVDSKEILELKEKLKNLRQQLDQYDNLTNNQLSRESLNYLILKREEEYLETQLNILENEKQLFIRDLKLEYDEQHAKFKRTDQYPVIGERYILLSLLGKGGFSEVYKGYDLKEMKHVACKIHQLNSNWTINSKSYYVKLVTKEYRVHKQLQHPNILQLFDSVEIDSNTFCTILEYCNGQDLSYYMKKYGIIEEKEAKLIIQQLLESVKYIHLNKIIHYDIKPQNILFNQNVVKLCDFGVCKELDNEISQIEYTTQGVGTFWYLPPECFLQGNNTQLISNKVDIWSIGVIFFEMLYGLKPFWNGESQETILKQRLIETSIKVKFPDKPNLSQECKEFIEGCLNNKEQDRFDIHQACNHPYMRK</sequence>
<evidence type="ECO:0000256" key="7">
    <source>
        <dbReference type="SAM" id="Coils"/>
    </source>
</evidence>
<organism evidence="9 10">
    <name type="scientific">Paramecium primaurelia</name>
    <dbReference type="NCBI Taxonomy" id="5886"/>
    <lineage>
        <taxon>Eukaryota</taxon>
        <taxon>Sar</taxon>
        <taxon>Alveolata</taxon>
        <taxon>Ciliophora</taxon>
        <taxon>Intramacronucleata</taxon>
        <taxon>Oligohymenophorea</taxon>
        <taxon>Peniculida</taxon>
        <taxon>Parameciidae</taxon>
        <taxon>Paramecium</taxon>
    </lineage>
</organism>
<dbReference type="InterPro" id="IPR000719">
    <property type="entry name" value="Prot_kinase_dom"/>
</dbReference>
<evidence type="ECO:0000256" key="2">
    <source>
        <dbReference type="ARBA" id="ARBA00022679"/>
    </source>
</evidence>
<dbReference type="FunFam" id="1.10.510.10:FF:000698">
    <property type="entry name" value="Serine/threonine-protein kinase tousled-like 1"/>
    <property type="match status" value="1"/>
</dbReference>
<evidence type="ECO:0000256" key="6">
    <source>
        <dbReference type="PROSITE-ProRule" id="PRU10141"/>
    </source>
</evidence>
<dbReference type="GO" id="GO:0005634">
    <property type="term" value="C:nucleus"/>
    <property type="evidence" value="ECO:0007669"/>
    <property type="project" value="TreeGrafter"/>
</dbReference>
<keyword evidence="2" id="KW-0808">Transferase</keyword>
<keyword evidence="3 6" id="KW-0547">Nucleotide-binding</keyword>
<evidence type="ECO:0000313" key="10">
    <source>
        <dbReference type="Proteomes" id="UP000688137"/>
    </source>
</evidence>
<evidence type="ECO:0000256" key="3">
    <source>
        <dbReference type="ARBA" id="ARBA00022741"/>
    </source>
</evidence>
<dbReference type="GO" id="GO:0007059">
    <property type="term" value="P:chromosome segregation"/>
    <property type="evidence" value="ECO:0007669"/>
    <property type="project" value="TreeGrafter"/>
</dbReference>
<dbReference type="PANTHER" id="PTHR22974">
    <property type="entry name" value="MIXED LINEAGE PROTEIN KINASE"/>
    <property type="match status" value="1"/>
</dbReference>